<keyword evidence="2" id="KW-0472">Membrane</keyword>
<dbReference type="AlphaFoldDB" id="A0AAJ0I9H4"/>
<sequence length="775" mass="88387">MGNEIFGHSFTNSSDPNWVPEPGTRGTFSILSVCLVTLGLCVWTAIHLNVPEHNEPGWKQLLRKIGWLMLSLLSPEIIAYTAYQQYVQARSLVNIMNKHDSDSSYGLDLLFGRDSFCESDSLCHDDSPPRRKGITDIMTCWLPCLSRRRGKDEEDPPSTTVHTIEKWTMVHGFLAAMGGIAIEIGDNDPEVDVADRIANFLPAQNVTKIQWERKRLIINKSQRQRTQLTLTPKGLQFLKEHGHEKLIPELSENRIKDKSKGSAFAKTLVCIQASWFCVQCLTRFAQGLAISLLELNTLGHAICTLFIYALWWDKPLDIVEPETVLIRPSMKWEELEKAKLIATMCSRSRLDKKAAESDHLHFDGEMFAFPVHCSTKDGSGYYVDLSRQPLRETRYKLKIWNKIPKRRKRYEVYGAGLITIDNHGYGYDDGIRLGPFFAMIFHGGINANVPRLYLTVKQSSALLGMVRSRPQEEHVFTLGSGSGGEGVWDGVKLTGQSIRDSTKKGPFSAFRSPDSSPYSTSTNEMTRIVIQYSDIIRWQLALKYAQSHRTILAQHMYIDGLKDTFTDRVRNLPRFQDYENYFELFIGFGFVALIYGGLHCVAWNAPFTTSVERILWRISSITIAATGILVACVFSWTKFPPFWQKPIGTVFDILSVLESMNYYYDIYHWCSGCKVSHGLLAFFLQQPSYENNKLVRILCHMAVWLVHSPGFLLIGLITFLIYLFKALLDIFTILFMVLYVLARMYLVVISFINLAHLPDSAYQLPQWSRYVPHIG</sequence>
<protein>
    <submittedName>
        <fullName evidence="3">Uncharacterized protein</fullName>
    </submittedName>
</protein>
<keyword evidence="4" id="KW-1185">Reference proteome</keyword>
<comment type="caution">
    <text evidence="3">The sequence shown here is derived from an EMBL/GenBank/DDBJ whole genome shotgun (WGS) entry which is preliminary data.</text>
</comment>
<evidence type="ECO:0000256" key="1">
    <source>
        <dbReference type="SAM" id="MobiDB-lite"/>
    </source>
</evidence>
<organism evidence="3 4">
    <name type="scientific">Neurospora hispaniola</name>
    <dbReference type="NCBI Taxonomy" id="588809"/>
    <lineage>
        <taxon>Eukaryota</taxon>
        <taxon>Fungi</taxon>
        <taxon>Dikarya</taxon>
        <taxon>Ascomycota</taxon>
        <taxon>Pezizomycotina</taxon>
        <taxon>Sordariomycetes</taxon>
        <taxon>Sordariomycetidae</taxon>
        <taxon>Sordariales</taxon>
        <taxon>Sordariaceae</taxon>
        <taxon>Neurospora</taxon>
    </lineage>
</organism>
<dbReference type="Proteomes" id="UP001285908">
    <property type="component" value="Unassembled WGS sequence"/>
</dbReference>
<dbReference type="RefSeq" id="XP_062693877.1">
    <property type="nucleotide sequence ID" value="XM_062831822.1"/>
</dbReference>
<feature type="transmembrane region" description="Helical" evidence="2">
    <location>
        <begin position="581"/>
        <end position="602"/>
    </location>
</feature>
<proteinExistence type="predicted"/>
<reference evidence="3 4" key="1">
    <citation type="journal article" date="2023" name="Mol. Phylogenet. Evol.">
        <title>Genome-scale phylogeny and comparative genomics of the fungal order Sordariales.</title>
        <authorList>
            <person name="Hensen N."/>
            <person name="Bonometti L."/>
            <person name="Westerberg I."/>
            <person name="Brannstrom I.O."/>
            <person name="Guillou S."/>
            <person name="Cros-Aarteil S."/>
            <person name="Calhoun S."/>
            <person name="Haridas S."/>
            <person name="Kuo A."/>
            <person name="Mondo S."/>
            <person name="Pangilinan J."/>
            <person name="Riley R."/>
            <person name="LaButti K."/>
            <person name="Andreopoulos B."/>
            <person name="Lipzen A."/>
            <person name="Chen C."/>
            <person name="Yan M."/>
            <person name="Daum C."/>
            <person name="Ng V."/>
            <person name="Clum A."/>
            <person name="Steindorff A."/>
            <person name="Ohm R.A."/>
            <person name="Martin F."/>
            <person name="Silar P."/>
            <person name="Natvig D.O."/>
            <person name="Lalanne C."/>
            <person name="Gautier V."/>
            <person name="Ament-Velasquez S.L."/>
            <person name="Kruys A."/>
            <person name="Hutchinson M.I."/>
            <person name="Powell A.J."/>
            <person name="Barry K."/>
            <person name="Miller A.N."/>
            <person name="Grigoriev I.V."/>
            <person name="Debuchy R."/>
            <person name="Gladieux P."/>
            <person name="Hiltunen Thoren M."/>
            <person name="Johannesson H."/>
        </authorList>
    </citation>
    <scope>NUCLEOTIDE SEQUENCE [LARGE SCALE GENOMIC DNA]</scope>
    <source>
        <strain evidence="3 4">FGSC 10403</strain>
    </source>
</reference>
<evidence type="ECO:0000313" key="3">
    <source>
        <dbReference type="EMBL" id="KAK3494448.1"/>
    </source>
</evidence>
<evidence type="ECO:0000256" key="2">
    <source>
        <dbReference type="SAM" id="Phobius"/>
    </source>
</evidence>
<dbReference type="PANTHER" id="PTHR35043:SF9">
    <property type="match status" value="1"/>
</dbReference>
<gene>
    <name evidence="3" type="ORF">B0T23DRAFT_108572</name>
</gene>
<dbReference type="GeneID" id="87869444"/>
<evidence type="ECO:0000313" key="4">
    <source>
        <dbReference type="Proteomes" id="UP001285908"/>
    </source>
</evidence>
<name>A0AAJ0I9H4_9PEZI</name>
<feature type="region of interest" description="Disordered" evidence="1">
    <location>
        <begin position="499"/>
        <end position="518"/>
    </location>
</feature>
<feature type="transmembrane region" description="Helical" evidence="2">
    <location>
        <begin position="614"/>
        <end position="636"/>
    </location>
</feature>
<keyword evidence="2" id="KW-0812">Transmembrane</keyword>
<keyword evidence="2" id="KW-1133">Transmembrane helix</keyword>
<feature type="transmembrane region" description="Helical" evidence="2">
    <location>
        <begin position="697"/>
        <end position="724"/>
    </location>
</feature>
<accession>A0AAJ0I9H4</accession>
<dbReference type="PANTHER" id="PTHR35043">
    <property type="entry name" value="TRANSCRIPTION FACTOR DOMAIN-CONTAINING PROTEIN"/>
    <property type="match status" value="1"/>
</dbReference>
<feature type="transmembrane region" description="Helical" evidence="2">
    <location>
        <begin position="730"/>
        <end position="754"/>
    </location>
</feature>
<dbReference type="EMBL" id="JAULSX010000003">
    <property type="protein sequence ID" value="KAK3494448.1"/>
    <property type="molecule type" value="Genomic_DNA"/>
</dbReference>